<dbReference type="OrthoDB" id="9876900at2759"/>
<keyword evidence="4" id="KW-1133">Transmembrane helix</keyword>
<dbReference type="SUPFAM" id="SSF53448">
    <property type="entry name" value="Nucleotide-diphospho-sugar transferases"/>
    <property type="match status" value="1"/>
</dbReference>
<keyword evidence="2 4" id="KW-0472">Membrane</keyword>
<sequence length="330" mass="36474">PGGGVQSTPTQPHLTPCPSLAEMDLRKAPKFLISAGRRLLTIAFALLILGVLAWAYVAGIQLVADQYRIMAFGLYGAFLAAHLVVQSFFASLEHRRMRRASLPCSYTKTVALTISAYQEDPSYLRQCLESVRATLYPAEKLRVLMVIDGNSPDDRYMLDMFQEVFAGEDVGAYVWENNYHRPPQLEGEQGGGGGARGPGGEEPGVYGEVEMVDPGQLAVEELIRSRRCVCVMQRWGGKREVMYTAFRALGSSVDYIQVCDSDTKLDPRATVELVKVLEANPRYGAVGGDVRILNVSDSFISFMSSLRYWMAFNVERACQSYFDCVSCISG</sequence>
<dbReference type="GO" id="GO:0030213">
    <property type="term" value="P:hyaluronan biosynthetic process"/>
    <property type="evidence" value="ECO:0007669"/>
    <property type="project" value="TreeGrafter"/>
</dbReference>
<dbReference type="InterPro" id="IPR029044">
    <property type="entry name" value="Nucleotide-diphossugar_trans"/>
</dbReference>
<reference evidence="5 6" key="1">
    <citation type="journal article" date="2020" name="G3 (Bethesda)">
        <title>Draft Genome of the Common Snapping Turtle, Chelydra serpentina, a Model for Phenotypic Plasticity in Reptiles.</title>
        <authorList>
            <person name="Das D."/>
            <person name="Singh S.K."/>
            <person name="Bierstedt J."/>
            <person name="Erickson A."/>
            <person name="Galli G.L.J."/>
            <person name="Crossley D.A. 2nd"/>
            <person name="Rhen T."/>
        </authorList>
    </citation>
    <scope>NUCLEOTIDE SEQUENCE [LARGE SCALE GENOMIC DNA]</scope>
    <source>
        <strain evidence="5">KW</strain>
    </source>
</reference>
<evidence type="ECO:0000313" key="6">
    <source>
        <dbReference type="Proteomes" id="UP000765507"/>
    </source>
</evidence>
<gene>
    <name evidence="5" type="primary">HAS1</name>
    <name evidence="5" type="ORF">G0U57_021398</name>
</gene>
<dbReference type="Proteomes" id="UP000765507">
    <property type="component" value="Unassembled WGS sequence"/>
</dbReference>
<keyword evidence="4" id="KW-0812">Transmembrane</keyword>
<feature type="non-terminal residue" evidence="5">
    <location>
        <position position="330"/>
    </location>
</feature>
<dbReference type="GO" id="GO:0050501">
    <property type="term" value="F:hyaluronan synthase activity"/>
    <property type="evidence" value="ECO:0007669"/>
    <property type="project" value="TreeGrafter"/>
</dbReference>
<dbReference type="PANTHER" id="PTHR22913:SF4">
    <property type="entry name" value="HYALURONAN SYNTHASE 1"/>
    <property type="match status" value="1"/>
</dbReference>
<evidence type="ECO:0000256" key="3">
    <source>
        <dbReference type="SAM" id="MobiDB-lite"/>
    </source>
</evidence>
<feature type="region of interest" description="Disordered" evidence="3">
    <location>
        <begin position="184"/>
        <end position="204"/>
    </location>
</feature>
<evidence type="ECO:0000256" key="4">
    <source>
        <dbReference type="SAM" id="Phobius"/>
    </source>
</evidence>
<keyword evidence="6" id="KW-1185">Reference proteome</keyword>
<comment type="caution">
    <text evidence="5">The sequence shown here is derived from an EMBL/GenBank/DDBJ whole genome shotgun (WGS) entry which is preliminary data.</text>
</comment>
<dbReference type="GO" id="GO:0085029">
    <property type="term" value="P:extracellular matrix assembly"/>
    <property type="evidence" value="ECO:0007669"/>
    <property type="project" value="TreeGrafter"/>
</dbReference>
<accession>A0A8T1S2S4</accession>
<dbReference type="AlphaFoldDB" id="A0A8T1S2S4"/>
<evidence type="ECO:0000256" key="2">
    <source>
        <dbReference type="ARBA" id="ARBA00023136"/>
    </source>
</evidence>
<feature type="transmembrane region" description="Helical" evidence="4">
    <location>
        <begin position="39"/>
        <end position="57"/>
    </location>
</feature>
<organism evidence="5 6">
    <name type="scientific">Chelydra serpentina</name>
    <name type="common">Snapping turtle</name>
    <name type="synonym">Testudo serpentina</name>
    <dbReference type="NCBI Taxonomy" id="8475"/>
    <lineage>
        <taxon>Eukaryota</taxon>
        <taxon>Metazoa</taxon>
        <taxon>Chordata</taxon>
        <taxon>Craniata</taxon>
        <taxon>Vertebrata</taxon>
        <taxon>Euteleostomi</taxon>
        <taxon>Archelosauria</taxon>
        <taxon>Testudinata</taxon>
        <taxon>Testudines</taxon>
        <taxon>Cryptodira</taxon>
        <taxon>Durocryptodira</taxon>
        <taxon>Americhelydia</taxon>
        <taxon>Chelydroidea</taxon>
        <taxon>Chelydridae</taxon>
        <taxon>Chelydra</taxon>
    </lineage>
</organism>
<dbReference type="Pfam" id="PF03142">
    <property type="entry name" value="Chitin_synth_2"/>
    <property type="match status" value="1"/>
</dbReference>
<proteinExistence type="predicted"/>
<evidence type="ECO:0000313" key="5">
    <source>
        <dbReference type="EMBL" id="KAG6923151.1"/>
    </source>
</evidence>
<dbReference type="Gene3D" id="3.90.550.10">
    <property type="entry name" value="Spore Coat Polysaccharide Biosynthesis Protein SpsA, Chain A"/>
    <property type="match status" value="1"/>
</dbReference>
<dbReference type="GO" id="GO:0005886">
    <property type="term" value="C:plasma membrane"/>
    <property type="evidence" value="ECO:0007669"/>
    <property type="project" value="TreeGrafter"/>
</dbReference>
<name>A0A8T1S2S4_CHESE</name>
<comment type="subcellular location">
    <subcellularLocation>
        <location evidence="1">Membrane</location>
    </subcellularLocation>
</comment>
<dbReference type="PANTHER" id="PTHR22913">
    <property type="entry name" value="HYALURONAN SYNTHASE"/>
    <property type="match status" value="1"/>
</dbReference>
<evidence type="ECO:0000256" key="1">
    <source>
        <dbReference type="ARBA" id="ARBA00004370"/>
    </source>
</evidence>
<dbReference type="EMBL" id="JAHGAV010000962">
    <property type="protein sequence ID" value="KAG6923151.1"/>
    <property type="molecule type" value="Genomic_DNA"/>
</dbReference>
<protein>
    <submittedName>
        <fullName evidence="5">Hyaluronan synthase 1</fullName>
    </submittedName>
</protein>
<feature type="non-terminal residue" evidence="5">
    <location>
        <position position="1"/>
    </location>
</feature>
<feature type="transmembrane region" description="Helical" evidence="4">
    <location>
        <begin position="69"/>
        <end position="92"/>
    </location>
</feature>
<feature type="compositionally biased region" description="Gly residues" evidence="3">
    <location>
        <begin position="188"/>
        <end position="202"/>
    </location>
</feature>